<feature type="binding site" evidence="2">
    <location>
        <position position="128"/>
    </location>
    <ligand>
        <name>glutathione</name>
        <dbReference type="ChEBI" id="CHEBI:57925"/>
    </ligand>
</feature>
<evidence type="ECO:0000256" key="1">
    <source>
        <dbReference type="PIRSR" id="PIRSR015753-1"/>
    </source>
</evidence>
<dbReference type="InterPro" id="IPR010987">
    <property type="entry name" value="Glutathione-S-Trfase_C-like"/>
</dbReference>
<dbReference type="InterPro" id="IPR004045">
    <property type="entry name" value="Glutathione_S-Trfase_N"/>
</dbReference>
<dbReference type="EMBL" id="JAFCMP010000035">
    <property type="protein sequence ID" value="KAG5190417.1"/>
    <property type="molecule type" value="Genomic_DNA"/>
</dbReference>
<dbReference type="CDD" id="cd03190">
    <property type="entry name" value="GST_C_Omega_like"/>
    <property type="match status" value="1"/>
</dbReference>
<feature type="active site" description="Nucleophile" evidence="1">
    <location>
        <position position="91"/>
    </location>
</feature>
<dbReference type="PIRSF" id="PIRSF015753">
    <property type="entry name" value="GST"/>
    <property type="match status" value="1"/>
</dbReference>
<sequence length="378" mass="41789">MHATSLQAPAPKLNKGFRVLELAGGVVPQGALVKVARFVWGTLWRIMMAELAPQDPTGAYVRPSYDFKGVIGSPQFPAEPGRYHVYLGQACPWCHRVSLTLALRSLNNGGITFSYMCDDPERASRGGWSFTEEQPDPVFGCGDLREVYQRCSPGYEGRCTAPLIVDSKGGPDGQGAIVSNESKDIVRMLNAAHGLGGNSIDLCPPDLEQQVEETNEWVYRLINNGVYRAGFATLQAGHDKACADVETGLDRAEQILQERRFLNGDRLTESDVFLFPTAVRFDAVYAVLFSFNQTDVCRFAFCFCMHRWMKEVYALPGVPATIDLVDIRRSYYQQLFPLNPGAIIPTGPSIEDLMESGSPSHSGSKPKLESVFYEQSRV</sequence>
<keyword evidence="6" id="KW-0808">Transferase</keyword>
<proteinExistence type="predicted"/>
<feature type="binding site" evidence="2">
    <location>
        <begin position="181"/>
        <end position="182"/>
    </location>
    <ligand>
        <name>glutathione</name>
        <dbReference type="ChEBI" id="CHEBI:57925"/>
    </ligand>
</feature>
<evidence type="ECO:0000256" key="2">
    <source>
        <dbReference type="PIRSR" id="PIRSR015753-2"/>
    </source>
</evidence>
<gene>
    <name evidence="6" type="ORF">JKP88DRAFT_256984</name>
</gene>
<dbReference type="Pfam" id="PF13409">
    <property type="entry name" value="GST_N_2"/>
    <property type="match status" value="1"/>
</dbReference>
<dbReference type="PANTHER" id="PTHR32419:SF6">
    <property type="entry name" value="GLUTATHIONE S-TRANSFERASE OMEGA-LIKE 1-RELATED"/>
    <property type="match status" value="1"/>
</dbReference>
<dbReference type="InterPro" id="IPR016639">
    <property type="entry name" value="GST_Omega/GSH"/>
</dbReference>
<dbReference type="Gene3D" id="1.20.1050.10">
    <property type="match status" value="1"/>
</dbReference>
<feature type="active site" description="Proton donor/acceptor" evidence="1">
    <location>
        <position position="227"/>
    </location>
</feature>
<evidence type="ECO:0000256" key="4">
    <source>
        <dbReference type="SAM" id="MobiDB-lite"/>
    </source>
</evidence>
<dbReference type="InterPro" id="IPR036282">
    <property type="entry name" value="Glutathione-S-Trfase_C_sf"/>
</dbReference>
<keyword evidence="7" id="KW-1185">Reference proteome</keyword>
<dbReference type="SUPFAM" id="SSF52833">
    <property type="entry name" value="Thioredoxin-like"/>
    <property type="match status" value="1"/>
</dbReference>
<dbReference type="GO" id="GO:0005737">
    <property type="term" value="C:cytoplasm"/>
    <property type="evidence" value="ECO:0007669"/>
    <property type="project" value="TreeGrafter"/>
</dbReference>
<dbReference type="InterPro" id="IPR047047">
    <property type="entry name" value="GST_Omega-like_C"/>
</dbReference>
<dbReference type="OrthoDB" id="2309723at2759"/>
<dbReference type="GO" id="GO:0004364">
    <property type="term" value="F:glutathione transferase activity"/>
    <property type="evidence" value="ECO:0007669"/>
    <property type="project" value="InterPro"/>
</dbReference>
<feature type="domain" description="GST C-terminal" evidence="5">
    <location>
        <begin position="204"/>
        <end position="338"/>
    </location>
</feature>
<dbReference type="Pfam" id="PF13410">
    <property type="entry name" value="GST_C_2"/>
    <property type="match status" value="1"/>
</dbReference>
<evidence type="ECO:0000313" key="7">
    <source>
        <dbReference type="Proteomes" id="UP000664859"/>
    </source>
</evidence>
<dbReference type="SUPFAM" id="SSF47616">
    <property type="entry name" value="GST C-terminal domain-like"/>
    <property type="match status" value="1"/>
</dbReference>
<dbReference type="AlphaFoldDB" id="A0A835ZE16"/>
<accession>A0A835ZE16</accession>
<dbReference type="Gene3D" id="3.40.30.10">
    <property type="entry name" value="Glutaredoxin"/>
    <property type="match status" value="1"/>
</dbReference>
<evidence type="ECO:0000256" key="3">
    <source>
        <dbReference type="PIRSR" id="PIRSR015753-3"/>
    </source>
</evidence>
<feature type="region of interest" description="Disordered" evidence="4">
    <location>
        <begin position="354"/>
        <end position="378"/>
    </location>
</feature>
<feature type="site" description="Lowers pKa of active site Cys" evidence="3">
    <location>
        <position position="285"/>
    </location>
</feature>
<reference evidence="6" key="1">
    <citation type="submission" date="2021-02" db="EMBL/GenBank/DDBJ databases">
        <title>First Annotated Genome of the Yellow-green Alga Tribonema minus.</title>
        <authorList>
            <person name="Mahan K.M."/>
        </authorList>
    </citation>
    <scope>NUCLEOTIDE SEQUENCE</scope>
    <source>
        <strain evidence="6">UTEX B ZZ1240</strain>
    </source>
</reference>
<protein>
    <submittedName>
        <fullName evidence="6">Glutathione S-transferase</fullName>
    </submittedName>
</protein>
<evidence type="ECO:0000313" key="6">
    <source>
        <dbReference type="EMBL" id="KAG5190417.1"/>
    </source>
</evidence>
<feature type="site" description="Lowers pKa of active site Cys" evidence="3">
    <location>
        <position position="331"/>
    </location>
</feature>
<dbReference type="PROSITE" id="PS50405">
    <property type="entry name" value="GST_CTER"/>
    <property type="match status" value="1"/>
</dbReference>
<dbReference type="InterPro" id="IPR036249">
    <property type="entry name" value="Thioredoxin-like_sf"/>
</dbReference>
<comment type="caution">
    <text evidence="6">The sequence shown here is derived from an EMBL/GenBank/DDBJ whole genome shotgun (WGS) entry which is preliminary data.</text>
</comment>
<dbReference type="Proteomes" id="UP000664859">
    <property type="component" value="Unassembled WGS sequence"/>
</dbReference>
<name>A0A835ZE16_9STRA</name>
<dbReference type="PANTHER" id="PTHR32419">
    <property type="entry name" value="GLUTATHIONYL-HYDROQUINONE REDUCTASE"/>
    <property type="match status" value="1"/>
</dbReference>
<organism evidence="6 7">
    <name type="scientific">Tribonema minus</name>
    <dbReference type="NCBI Taxonomy" id="303371"/>
    <lineage>
        <taxon>Eukaryota</taxon>
        <taxon>Sar</taxon>
        <taxon>Stramenopiles</taxon>
        <taxon>Ochrophyta</taxon>
        <taxon>PX clade</taxon>
        <taxon>Xanthophyceae</taxon>
        <taxon>Tribonematales</taxon>
        <taxon>Tribonemataceae</taxon>
        <taxon>Tribonema</taxon>
    </lineage>
</organism>
<feature type="compositionally biased region" description="Low complexity" evidence="4">
    <location>
        <begin position="356"/>
        <end position="365"/>
    </location>
</feature>
<evidence type="ECO:0000259" key="5">
    <source>
        <dbReference type="PROSITE" id="PS50405"/>
    </source>
</evidence>